<dbReference type="InterPro" id="IPR016461">
    <property type="entry name" value="COMT-like"/>
</dbReference>
<keyword evidence="2" id="KW-0808">Transferase</keyword>
<proteinExistence type="predicted"/>
<reference evidence="7" key="1">
    <citation type="submission" date="2023-06" db="EMBL/GenBank/DDBJ databases">
        <title>Genome-scale phylogeny and comparative genomics of the fungal order Sordariales.</title>
        <authorList>
            <consortium name="Lawrence Berkeley National Laboratory"/>
            <person name="Hensen N."/>
            <person name="Bonometti L."/>
            <person name="Westerberg I."/>
            <person name="Brannstrom I.O."/>
            <person name="Guillou S."/>
            <person name="Cros-Aarteil S."/>
            <person name="Calhoun S."/>
            <person name="Haridas S."/>
            <person name="Kuo A."/>
            <person name="Mondo S."/>
            <person name="Pangilinan J."/>
            <person name="Riley R."/>
            <person name="Labutti K."/>
            <person name="Andreopoulos B."/>
            <person name="Lipzen A."/>
            <person name="Chen C."/>
            <person name="Yanf M."/>
            <person name="Daum C."/>
            <person name="Ng V."/>
            <person name="Clum A."/>
            <person name="Steindorff A."/>
            <person name="Ohm R."/>
            <person name="Martin F."/>
            <person name="Silar P."/>
            <person name="Natvig D."/>
            <person name="Lalanne C."/>
            <person name="Gautier V."/>
            <person name="Ament-Velasquez S.L."/>
            <person name="Kruys A."/>
            <person name="Hutchinson M.I."/>
            <person name="Powell A.J."/>
            <person name="Barry K."/>
            <person name="Miller A.N."/>
            <person name="Grigoriev I.V."/>
            <person name="Debuchy R."/>
            <person name="Gladieux P."/>
            <person name="Thoren M.H."/>
            <person name="Johannesson H."/>
        </authorList>
    </citation>
    <scope>NUCLEOTIDE SEQUENCE</scope>
    <source>
        <strain evidence="7">PSN4</strain>
    </source>
</reference>
<dbReference type="EMBL" id="MU839839">
    <property type="protein sequence ID" value="KAK1752701.1"/>
    <property type="molecule type" value="Genomic_DNA"/>
</dbReference>
<dbReference type="AlphaFoldDB" id="A0AAJ0B6Q9"/>
<dbReference type="SUPFAM" id="SSF46785">
    <property type="entry name" value="Winged helix' DNA-binding domain"/>
    <property type="match status" value="1"/>
</dbReference>
<dbReference type="GO" id="GO:0032259">
    <property type="term" value="P:methylation"/>
    <property type="evidence" value="ECO:0007669"/>
    <property type="project" value="UniProtKB-KW"/>
</dbReference>
<organism evidence="7 8">
    <name type="scientific">Echria macrotheca</name>
    <dbReference type="NCBI Taxonomy" id="438768"/>
    <lineage>
        <taxon>Eukaryota</taxon>
        <taxon>Fungi</taxon>
        <taxon>Dikarya</taxon>
        <taxon>Ascomycota</taxon>
        <taxon>Pezizomycotina</taxon>
        <taxon>Sordariomycetes</taxon>
        <taxon>Sordariomycetidae</taxon>
        <taxon>Sordariales</taxon>
        <taxon>Schizotheciaceae</taxon>
        <taxon>Echria</taxon>
    </lineage>
</organism>
<evidence type="ECO:0000259" key="5">
    <source>
        <dbReference type="Pfam" id="PF00891"/>
    </source>
</evidence>
<dbReference type="Gene3D" id="1.10.10.10">
    <property type="entry name" value="Winged helix-like DNA-binding domain superfamily/Winged helix DNA-binding domain"/>
    <property type="match status" value="1"/>
</dbReference>
<dbReference type="PANTHER" id="PTHR43712">
    <property type="entry name" value="PUTATIVE (AFU_ORTHOLOGUE AFUA_4G14580)-RELATED"/>
    <property type="match status" value="1"/>
</dbReference>
<evidence type="ECO:0000313" key="8">
    <source>
        <dbReference type="Proteomes" id="UP001239445"/>
    </source>
</evidence>
<keyword evidence="1 7" id="KW-0489">Methyltransferase</keyword>
<dbReference type="SUPFAM" id="SSF53335">
    <property type="entry name" value="S-adenosyl-L-methionine-dependent methyltransferases"/>
    <property type="match status" value="1"/>
</dbReference>
<dbReference type="GO" id="GO:0008171">
    <property type="term" value="F:O-methyltransferase activity"/>
    <property type="evidence" value="ECO:0007669"/>
    <property type="project" value="InterPro"/>
</dbReference>
<dbReference type="Proteomes" id="UP001239445">
    <property type="component" value="Unassembled WGS sequence"/>
</dbReference>
<dbReference type="Gene3D" id="3.40.50.150">
    <property type="entry name" value="Vaccinia Virus protein VP39"/>
    <property type="match status" value="1"/>
</dbReference>
<name>A0AAJ0B6Q9_9PEZI</name>
<comment type="caution">
    <text evidence="7">The sequence shown here is derived from an EMBL/GenBank/DDBJ whole genome shotgun (WGS) entry which is preliminary data.</text>
</comment>
<feature type="active site" description="Proton acceptor" evidence="4">
    <location>
        <position position="304"/>
    </location>
</feature>
<accession>A0AAJ0B6Q9</accession>
<evidence type="ECO:0000256" key="1">
    <source>
        <dbReference type="ARBA" id="ARBA00022603"/>
    </source>
</evidence>
<keyword evidence="3" id="KW-0949">S-adenosyl-L-methionine</keyword>
<dbReference type="PROSITE" id="PS51683">
    <property type="entry name" value="SAM_OMT_II"/>
    <property type="match status" value="1"/>
</dbReference>
<dbReference type="PANTHER" id="PTHR43712:SF1">
    <property type="entry name" value="HYPOTHETICAL O-METHYLTRANSFERASE (EUROFUNG)-RELATED"/>
    <property type="match status" value="1"/>
</dbReference>
<dbReference type="InterPro" id="IPR012967">
    <property type="entry name" value="COMT_dimerisation"/>
</dbReference>
<gene>
    <name evidence="7" type="ORF">QBC47DRAFT_432378</name>
</gene>
<protein>
    <submittedName>
        <fullName evidence="7">S-adenosyl-L-methionine-dependent methyltransferase</fullName>
    </submittedName>
</protein>
<dbReference type="Pfam" id="PF08100">
    <property type="entry name" value="Dimerisation"/>
    <property type="match status" value="1"/>
</dbReference>
<dbReference type="InterPro" id="IPR001077">
    <property type="entry name" value="COMT_C"/>
</dbReference>
<evidence type="ECO:0000256" key="2">
    <source>
        <dbReference type="ARBA" id="ARBA00022679"/>
    </source>
</evidence>
<feature type="domain" description="O-methyltransferase dimerisation" evidence="6">
    <location>
        <begin position="50"/>
        <end position="127"/>
    </location>
</feature>
<dbReference type="PIRSF" id="PIRSF005739">
    <property type="entry name" value="O-mtase"/>
    <property type="match status" value="1"/>
</dbReference>
<feature type="domain" description="O-methyltransferase C-terminal" evidence="5">
    <location>
        <begin position="232"/>
        <end position="375"/>
    </location>
</feature>
<dbReference type="InterPro" id="IPR029063">
    <property type="entry name" value="SAM-dependent_MTases_sf"/>
</dbReference>
<evidence type="ECO:0000256" key="3">
    <source>
        <dbReference type="ARBA" id="ARBA00022691"/>
    </source>
</evidence>
<evidence type="ECO:0000256" key="4">
    <source>
        <dbReference type="PIRSR" id="PIRSR005739-1"/>
    </source>
</evidence>
<sequence>MTTNDPVTVLENIIEQAQTLSADDRRRLLVTAQKLVTTLEPPEEAAFRQIFQSHTFSFAIRLGAELGFFRVLVKRDGVPISSVELATECKIEELLLVRVMRVLTGLGYAAESGEREYVATPLSRAMVLPHLEAFMIHSQENSARVVNRLPEYFQRYGYKCPTDGANGAYQFALGTSLSFFDSIHSDPVRAERFNVSMTGNKNQRRFWFEWFPVDDHLLKPFHGSSPTPESVFLVDMGGGKGHHLEALLTKFPAVGGHLILQDLPRTISSIRETLDSRIQPAVHDIFSPQPVAGALVYYTHFVLHDFPDDKCQTMLRHVAAAMRPGYSRLLLNEVVIPERDCPLYFACSDITMMAVLAGMQRSRRHWVELVESAGLAVVKVWESPDFGDMEGVIEAMVAN</sequence>
<keyword evidence="8" id="KW-1185">Reference proteome</keyword>
<evidence type="ECO:0000259" key="6">
    <source>
        <dbReference type="Pfam" id="PF08100"/>
    </source>
</evidence>
<dbReference type="InterPro" id="IPR036390">
    <property type="entry name" value="WH_DNA-bd_sf"/>
</dbReference>
<dbReference type="InterPro" id="IPR036388">
    <property type="entry name" value="WH-like_DNA-bd_sf"/>
</dbReference>
<evidence type="ECO:0000313" key="7">
    <source>
        <dbReference type="EMBL" id="KAK1752701.1"/>
    </source>
</evidence>
<dbReference type="Pfam" id="PF00891">
    <property type="entry name" value="Methyltransf_2"/>
    <property type="match status" value="1"/>
</dbReference>
<dbReference type="GO" id="GO:0046983">
    <property type="term" value="F:protein dimerization activity"/>
    <property type="evidence" value="ECO:0007669"/>
    <property type="project" value="InterPro"/>
</dbReference>